<accession>A0A4P9WW54</accession>
<dbReference type="FunFam" id="2.60.260.20:FF:000013">
    <property type="entry name" value="DnaJ subfamily B member 11"/>
    <property type="match status" value="1"/>
</dbReference>
<name>A0A4P9WW54_9FUNG</name>
<protein>
    <submittedName>
        <fullName evidence="3">HSP40/DnaJ peptide-binding protein</fullName>
    </submittedName>
</protein>
<dbReference type="GO" id="GO:0051082">
    <property type="term" value="F:unfolded protein binding"/>
    <property type="evidence" value="ECO:0007669"/>
    <property type="project" value="InterPro"/>
</dbReference>
<organism evidence="3 4">
    <name type="scientific">Caulochytrium protostelioides</name>
    <dbReference type="NCBI Taxonomy" id="1555241"/>
    <lineage>
        <taxon>Eukaryota</taxon>
        <taxon>Fungi</taxon>
        <taxon>Fungi incertae sedis</taxon>
        <taxon>Chytridiomycota</taxon>
        <taxon>Chytridiomycota incertae sedis</taxon>
        <taxon>Chytridiomycetes</taxon>
        <taxon>Caulochytriales</taxon>
        <taxon>Caulochytriaceae</taxon>
        <taxon>Caulochytrium</taxon>
    </lineage>
</organism>
<dbReference type="GO" id="GO:0006413">
    <property type="term" value="P:translational initiation"/>
    <property type="evidence" value="ECO:0007669"/>
    <property type="project" value="TreeGrafter"/>
</dbReference>
<dbReference type="Pfam" id="PF01556">
    <property type="entry name" value="DnaJ_C"/>
    <property type="match status" value="1"/>
</dbReference>
<dbReference type="PANTHER" id="PTHR24078:SF553">
    <property type="entry name" value="DNAJ HOMOLOG SUBFAMILY B MEMBER 5"/>
    <property type="match status" value="1"/>
</dbReference>
<dbReference type="FunFam" id="2.60.260.20:FF:000015">
    <property type="entry name" value="Heat shock protein 40"/>
    <property type="match status" value="1"/>
</dbReference>
<evidence type="ECO:0000313" key="3">
    <source>
        <dbReference type="EMBL" id="RKO95426.1"/>
    </source>
</evidence>
<dbReference type="EMBL" id="ML011818">
    <property type="protein sequence ID" value="RKO95426.1"/>
    <property type="molecule type" value="Genomic_DNA"/>
</dbReference>
<dbReference type="SUPFAM" id="SSF49493">
    <property type="entry name" value="HSP40/DnaJ peptide-binding domain"/>
    <property type="match status" value="2"/>
</dbReference>
<dbReference type="GO" id="GO:0006457">
    <property type="term" value="P:protein folding"/>
    <property type="evidence" value="ECO:0007669"/>
    <property type="project" value="InterPro"/>
</dbReference>
<dbReference type="AlphaFoldDB" id="A0A4P9WW54"/>
<evidence type="ECO:0000256" key="1">
    <source>
        <dbReference type="ARBA" id="ARBA00023186"/>
    </source>
</evidence>
<evidence type="ECO:0000259" key="2">
    <source>
        <dbReference type="Pfam" id="PF01556"/>
    </source>
</evidence>
<dbReference type="Gene3D" id="2.60.260.20">
    <property type="entry name" value="Urease metallochaperone UreE, N-terminal domain"/>
    <property type="match status" value="2"/>
</dbReference>
<proteinExistence type="predicted"/>
<dbReference type="PANTHER" id="PTHR24078">
    <property type="entry name" value="DNAJ HOMOLOG SUBFAMILY C MEMBER"/>
    <property type="match status" value="1"/>
</dbReference>
<dbReference type="CDD" id="cd10747">
    <property type="entry name" value="DnaJ_C"/>
    <property type="match status" value="1"/>
</dbReference>
<sequence length="177" mass="19482">EPFQSKLNVSLEELFTGTTKRLRVNRKMQNGSTSEQVIEINVKPGWKAGTAIKYRGAGDQLPDGSFQDVEFVIAEKPHPVFKRDGHNLQATLEVTLAEAMCGFSKTIKGIDGKTLTVSGAQGPTPQQPGSMIFLAKQGMVKSKEPHQRGDLFVEIKVKLPGTVTSIQKDWIRSNFGR</sequence>
<evidence type="ECO:0000313" key="4">
    <source>
        <dbReference type="Proteomes" id="UP000268535"/>
    </source>
</evidence>
<gene>
    <name evidence="3" type="ORF">CAUPRSCDRAFT_9164</name>
</gene>
<dbReference type="InterPro" id="IPR002939">
    <property type="entry name" value="DnaJ_C"/>
</dbReference>
<feature type="non-terminal residue" evidence="3">
    <location>
        <position position="1"/>
    </location>
</feature>
<dbReference type="InterPro" id="IPR051339">
    <property type="entry name" value="DnaJ_subfamily_B"/>
</dbReference>
<feature type="domain" description="Chaperone DnaJ C-terminal" evidence="2">
    <location>
        <begin position="4"/>
        <end position="160"/>
    </location>
</feature>
<dbReference type="InterPro" id="IPR008971">
    <property type="entry name" value="HSP40/DnaJ_pept-bd"/>
</dbReference>
<keyword evidence="1" id="KW-0143">Chaperone</keyword>
<reference evidence="4" key="1">
    <citation type="journal article" date="2018" name="Nat. Microbiol.">
        <title>Leveraging single-cell genomics to expand the fungal tree of life.</title>
        <authorList>
            <person name="Ahrendt S.R."/>
            <person name="Quandt C.A."/>
            <person name="Ciobanu D."/>
            <person name="Clum A."/>
            <person name="Salamov A."/>
            <person name="Andreopoulos B."/>
            <person name="Cheng J.F."/>
            <person name="Woyke T."/>
            <person name="Pelin A."/>
            <person name="Henrissat B."/>
            <person name="Reynolds N.K."/>
            <person name="Benny G.L."/>
            <person name="Smith M.E."/>
            <person name="James T.Y."/>
            <person name="Grigoriev I.V."/>
        </authorList>
    </citation>
    <scope>NUCLEOTIDE SEQUENCE [LARGE SCALE GENOMIC DNA]</scope>
    <source>
        <strain evidence="4">ATCC 52028</strain>
    </source>
</reference>
<dbReference type="Proteomes" id="UP000268535">
    <property type="component" value="Unassembled WGS sequence"/>
</dbReference>
<dbReference type="GO" id="GO:0051087">
    <property type="term" value="F:protein-folding chaperone binding"/>
    <property type="evidence" value="ECO:0007669"/>
    <property type="project" value="TreeGrafter"/>
</dbReference>
<dbReference type="GO" id="GO:0005829">
    <property type="term" value="C:cytosol"/>
    <property type="evidence" value="ECO:0007669"/>
    <property type="project" value="TreeGrafter"/>
</dbReference>